<dbReference type="Gene3D" id="3.40.1280.10">
    <property type="match status" value="1"/>
</dbReference>
<accession>A0A2T0ZY19</accession>
<dbReference type="GO" id="GO:0008173">
    <property type="term" value="F:RNA methyltransferase activity"/>
    <property type="evidence" value="ECO:0007669"/>
    <property type="project" value="InterPro"/>
</dbReference>
<organism evidence="4 5">
    <name type="scientific">Antricoccus suffuscus</name>
    <dbReference type="NCBI Taxonomy" id="1629062"/>
    <lineage>
        <taxon>Bacteria</taxon>
        <taxon>Bacillati</taxon>
        <taxon>Actinomycetota</taxon>
        <taxon>Actinomycetes</taxon>
        <taxon>Geodermatophilales</taxon>
        <taxon>Antricoccaceae</taxon>
        <taxon>Antricoccus</taxon>
    </lineage>
</organism>
<dbReference type="InterPro" id="IPR029026">
    <property type="entry name" value="tRNA_m1G_MTases_N"/>
</dbReference>
<keyword evidence="1 4" id="KW-0489">Methyltransferase</keyword>
<dbReference type="GO" id="GO:0003723">
    <property type="term" value="F:RNA binding"/>
    <property type="evidence" value="ECO:0007669"/>
    <property type="project" value="InterPro"/>
</dbReference>
<comment type="caution">
    <text evidence="4">The sequence shown here is derived from an EMBL/GenBank/DDBJ whole genome shotgun (WGS) entry which is preliminary data.</text>
</comment>
<dbReference type="SUPFAM" id="SSF75217">
    <property type="entry name" value="alpha/beta knot"/>
    <property type="match status" value="1"/>
</dbReference>
<evidence type="ECO:0000256" key="2">
    <source>
        <dbReference type="ARBA" id="ARBA00022679"/>
    </source>
</evidence>
<dbReference type="Pfam" id="PF00588">
    <property type="entry name" value="SpoU_methylase"/>
    <property type="match status" value="1"/>
</dbReference>
<dbReference type="InterPro" id="IPR029028">
    <property type="entry name" value="Alpha/beta_knot_MTases"/>
</dbReference>
<evidence type="ECO:0000259" key="3">
    <source>
        <dbReference type="Pfam" id="PF00588"/>
    </source>
</evidence>
<dbReference type="SUPFAM" id="SSF55315">
    <property type="entry name" value="L30e-like"/>
    <property type="match status" value="1"/>
</dbReference>
<evidence type="ECO:0000313" key="5">
    <source>
        <dbReference type="Proteomes" id="UP000237752"/>
    </source>
</evidence>
<dbReference type="PANTHER" id="PTHR43191:SF12">
    <property type="entry name" value="RRNA METHYLASE"/>
    <property type="match status" value="1"/>
</dbReference>
<dbReference type="EMBL" id="PVUE01000011">
    <property type="protein sequence ID" value="PRZ41137.1"/>
    <property type="molecule type" value="Genomic_DNA"/>
</dbReference>
<evidence type="ECO:0000256" key="1">
    <source>
        <dbReference type="ARBA" id="ARBA00022603"/>
    </source>
</evidence>
<proteinExistence type="predicted"/>
<dbReference type="AlphaFoldDB" id="A0A2T0ZY19"/>
<dbReference type="Proteomes" id="UP000237752">
    <property type="component" value="Unassembled WGS sequence"/>
</dbReference>
<feature type="domain" description="tRNA/rRNA methyltransferase SpoU type" evidence="3">
    <location>
        <begin position="126"/>
        <end position="266"/>
    </location>
</feature>
<dbReference type="InterPro" id="IPR001537">
    <property type="entry name" value="SpoU_MeTrfase"/>
</dbReference>
<keyword evidence="5" id="KW-1185">Reference proteome</keyword>
<protein>
    <submittedName>
        <fullName evidence="4">tRNA G18 (Ribose-2'-O)-methylase SpoU</fullName>
    </submittedName>
</protein>
<dbReference type="InterPro" id="IPR029064">
    <property type="entry name" value="Ribosomal_eL30-like_sf"/>
</dbReference>
<sequence>MPMKDAPVEFIDDPADPRLDDYRDLVRSDRRPDRPGGKGLVIAEGVSVVERMARSPYPMRSIMGVAERVEAAIASITVPADVPVYVVEPSTMDAAIGFHLNRGVLAIADRAPMPQFAELVAASRSLLVLEGVNDHENLGGLFRNAAAFGVDGVVIGPRCSDPLYRRAVRVSMGHVLKVPYVDAPQWPQALYEIEASGFAMFALTPYPPAVDLSHVGTDVDRVAVVVGAEGAGLSDAALAAVRRHARIPMADGVDSLNVATAAAIALNHFRRSVT</sequence>
<keyword evidence="2" id="KW-0808">Transferase</keyword>
<reference evidence="4 5" key="1">
    <citation type="submission" date="2018-03" db="EMBL/GenBank/DDBJ databases">
        <title>Genomic Encyclopedia of Archaeal and Bacterial Type Strains, Phase II (KMG-II): from individual species to whole genera.</title>
        <authorList>
            <person name="Goeker M."/>
        </authorList>
    </citation>
    <scope>NUCLEOTIDE SEQUENCE [LARGE SCALE GENOMIC DNA]</scope>
    <source>
        <strain evidence="4 5">DSM 100065</strain>
    </source>
</reference>
<dbReference type="RefSeq" id="WP_202862569.1">
    <property type="nucleotide sequence ID" value="NZ_PVUE01000011.1"/>
</dbReference>
<evidence type="ECO:0000313" key="4">
    <source>
        <dbReference type="EMBL" id="PRZ41137.1"/>
    </source>
</evidence>
<dbReference type="GO" id="GO:0032259">
    <property type="term" value="P:methylation"/>
    <property type="evidence" value="ECO:0007669"/>
    <property type="project" value="UniProtKB-KW"/>
</dbReference>
<dbReference type="CDD" id="cd18095">
    <property type="entry name" value="SpoU-like_rRNA-MTase"/>
    <property type="match status" value="1"/>
</dbReference>
<dbReference type="InterPro" id="IPR051259">
    <property type="entry name" value="rRNA_Methyltransferase"/>
</dbReference>
<dbReference type="PANTHER" id="PTHR43191">
    <property type="entry name" value="RRNA METHYLTRANSFERASE 3"/>
    <property type="match status" value="1"/>
</dbReference>
<gene>
    <name evidence="4" type="ORF">CLV47_11113</name>
</gene>
<dbReference type="GO" id="GO:0006396">
    <property type="term" value="P:RNA processing"/>
    <property type="evidence" value="ECO:0007669"/>
    <property type="project" value="InterPro"/>
</dbReference>
<name>A0A2T0ZY19_9ACTN</name>